<dbReference type="SUPFAM" id="SSF52540">
    <property type="entry name" value="P-loop containing nucleoside triphosphate hydrolases"/>
    <property type="match status" value="1"/>
</dbReference>
<name>A0A074J9W8_9RHOB</name>
<dbReference type="GO" id="GO:0016887">
    <property type="term" value="F:ATP hydrolysis activity"/>
    <property type="evidence" value="ECO:0007669"/>
    <property type="project" value="InterPro"/>
</dbReference>
<dbReference type="Proteomes" id="UP000027432">
    <property type="component" value="Unassembled WGS sequence"/>
</dbReference>
<evidence type="ECO:0000256" key="3">
    <source>
        <dbReference type="ARBA" id="ARBA00022840"/>
    </source>
</evidence>
<dbReference type="Gene3D" id="3.40.50.300">
    <property type="entry name" value="P-loop containing nucleotide triphosphate hydrolases"/>
    <property type="match status" value="1"/>
</dbReference>
<dbReference type="RefSeq" id="WP_038075689.1">
    <property type="nucleotide sequence ID" value="NZ_AUND01000012.1"/>
</dbReference>
<feature type="domain" description="ABC transporter" evidence="4">
    <location>
        <begin position="3"/>
        <end position="212"/>
    </location>
</feature>
<dbReference type="PANTHER" id="PTHR42781:SF4">
    <property type="entry name" value="SPERMIDINE_PUTRESCINE IMPORT ATP-BINDING PROTEIN POTA"/>
    <property type="match status" value="1"/>
</dbReference>
<accession>A0A074J9W8</accession>
<dbReference type="STRING" id="1353537.TP2_05655"/>
<protein>
    <recommendedName>
        <fullName evidence="4">ABC transporter domain-containing protein</fullName>
    </recommendedName>
</protein>
<gene>
    <name evidence="5" type="ORF">TP2_05655</name>
</gene>
<dbReference type="AlphaFoldDB" id="A0A074J9W8"/>
<keyword evidence="2" id="KW-0547">Nucleotide-binding</keyword>
<dbReference type="GO" id="GO:0005524">
    <property type="term" value="F:ATP binding"/>
    <property type="evidence" value="ECO:0007669"/>
    <property type="project" value="UniProtKB-KW"/>
</dbReference>
<dbReference type="InterPro" id="IPR027417">
    <property type="entry name" value="P-loop_NTPase"/>
</dbReference>
<keyword evidence="1" id="KW-0813">Transport</keyword>
<evidence type="ECO:0000313" key="5">
    <source>
        <dbReference type="EMBL" id="KEO54411.1"/>
    </source>
</evidence>
<dbReference type="eggNOG" id="COG4136">
    <property type="taxonomic scope" value="Bacteria"/>
</dbReference>
<dbReference type="PROSITE" id="PS50893">
    <property type="entry name" value="ABC_TRANSPORTER_2"/>
    <property type="match status" value="1"/>
</dbReference>
<proteinExistence type="predicted"/>
<evidence type="ECO:0000313" key="6">
    <source>
        <dbReference type="Proteomes" id="UP000027432"/>
    </source>
</evidence>
<dbReference type="InterPro" id="IPR050093">
    <property type="entry name" value="ABC_SmlMolc_Importer"/>
</dbReference>
<dbReference type="EMBL" id="AUND01000012">
    <property type="protein sequence ID" value="KEO54411.1"/>
    <property type="molecule type" value="Genomic_DNA"/>
</dbReference>
<dbReference type="OrthoDB" id="9802264at2"/>
<dbReference type="SMART" id="SM00382">
    <property type="entry name" value="AAA"/>
    <property type="match status" value="1"/>
</dbReference>
<comment type="caution">
    <text evidence="5">The sequence shown here is derived from an EMBL/GenBank/DDBJ whole genome shotgun (WGS) entry which is preliminary data.</text>
</comment>
<evidence type="ECO:0000256" key="2">
    <source>
        <dbReference type="ARBA" id="ARBA00022741"/>
    </source>
</evidence>
<keyword evidence="3" id="KW-0067">ATP-binding</keyword>
<dbReference type="PANTHER" id="PTHR42781">
    <property type="entry name" value="SPERMIDINE/PUTRESCINE IMPORT ATP-BINDING PROTEIN POTA"/>
    <property type="match status" value="1"/>
</dbReference>
<organism evidence="5 6">
    <name type="scientific">Thioclava pacifica DSM 10166</name>
    <dbReference type="NCBI Taxonomy" id="1353537"/>
    <lineage>
        <taxon>Bacteria</taxon>
        <taxon>Pseudomonadati</taxon>
        <taxon>Pseudomonadota</taxon>
        <taxon>Alphaproteobacteria</taxon>
        <taxon>Rhodobacterales</taxon>
        <taxon>Paracoccaceae</taxon>
        <taxon>Thioclava</taxon>
    </lineage>
</organism>
<evidence type="ECO:0000259" key="4">
    <source>
        <dbReference type="PROSITE" id="PS50893"/>
    </source>
</evidence>
<dbReference type="InterPro" id="IPR003593">
    <property type="entry name" value="AAA+_ATPase"/>
</dbReference>
<dbReference type="Pfam" id="PF00005">
    <property type="entry name" value="ABC_tran"/>
    <property type="match status" value="1"/>
</dbReference>
<reference evidence="5 6" key="1">
    <citation type="submission" date="2013-07" db="EMBL/GenBank/DDBJ databases">
        <title>Thioclava pacifica DSM 10166 Genome Sequencing.</title>
        <authorList>
            <person name="Lai Q."/>
            <person name="Shao Z."/>
        </authorList>
    </citation>
    <scope>NUCLEOTIDE SEQUENCE [LARGE SCALE GENOMIC DNA]</scope>
    <source>
        <strain evidence="5 6">DSM 10166</strain>
    </source>
</reference>
<evidence type="ECO:0000256" key="1">
    <source>
        <dbReference type="ARBA" id="ARBA00022448"/>
    </source>
</evidence>
<dbReference type="InterPro" id="IPR003439">
    <property type="entry name" value="ABC_transporter-like_ATP-bd"/>
</dbReference>
<sequence length="212" mass="22474">MTLELIALSLTAPGTEDPLFAPLSLVVAPGEVVCVMGPSGIGKSSLLAHIGGHLSRSFTVQGEVRLDGQDVTALPAEKRGIGMLFQQAHLFPHLSVGDNLAFGLSPKLRGKSARRAAVCEALDQAGLSGMEDRDPATLSGGQRTRAALMRTLLAQPRAILIDEPFAALDTGLRAEIRSFVLDHIRARNIPALMVSHDESDAKAAARTVTLRR</sequence>
<keyword evidence="6" id="KW-1185">Reference proteome</keyword>